<dbReference type="OrthoDB" id="40628at10239"/>
<keyword evidence="2" id="KW-1185">Reference proteome</keyword>
<sequence length="336" mass="35198">MSSQMNVFQTSVANLAVTAILRPLSDWLRSAKGVSVSVEELAEALNISTPKATSSVSVPVQNPMFSLPSHLTGTGASLSRGGTCVYKPRKGKDAGKECGKPAIPGDEYCKTCVKKATVKKARESSVVSKPPVLSALPSSLNPSSQPPIFQFSGVTKVDAPTENVGGSQSLLVRLRAEPVEGKENHYYLPEHHFIIRKEPNETFVVLGSGETEVDRELSEMEKQKAYNLGLRTLESSSPAQQKVSLPSLGSMGSSALGAPPSNLNLPTNLGIPSNLGSPLTLGLPGNLSSPLNLGVPMGLGNSSTSSFSSSFAGLSLGNTPPINVPFPNKSLENGDM</sequence>
<reference evidence="1 2" key="1">
    <citation type="journal article" date="2014" name="Proc. Natl. Acad. Sci. U.S.A.">
        <title>Thirty-thousand-year-old distant relative of giant icosahedral DNA viruses with a pandoravirus morphology.</title>
        <authorList>
            <person name="Legendre M."/>
            <person name="Bartoli J."/>
            <person name="Shmakova L."/>
            <person name="Jeudy S."/>
            <person name="Labadie K."/>
            <person name="Adrait A."/>
            <person name="Lescot M."/>
            <person name="Poirot O."/>
            <person name="Bertaux L."/>
            <person name="Bruley C."/>
            <person name="Coute Y."/>
            <person name="Rivkina E."/>
            <person name="Abergel C."/>
            <person name="Claverie J.M."/>
        </authorList>
    </citation>
    <scope>NUCLEOTIDE SEQUENCE [LARGE SCALE GENOMIC DNA]</scope>
    <source>
        <strain evidence="1">P1084-T</strain>
    </source>
</reference>
<dbReference type="EMBL" id="KF740664">
    <property type="protein sequence ID" value="AHH01957.1"/>
    <property type="molecule type" value="Genomic_DNA"/>
</dbReference>
<name>W5S6J5_9VIRU</name>
<evidence type="ECO:0000313" key="2">
    <source>
        <dbReference type="Proteomes" id="UP000202176"/>
    </source>
</evidence>
<dbReference type="RefSeq" id="YP_009001292.1">
    <property type="nucleotide sequence ID" value="NC_023423.1"/>
</dbReference>
<organism evidence="1 2">
    <name type="scientific">Pithovirus sibericum</name>
    <dbReference type="NCBI Taxonomy" id="1450746"/>
    <lineage>
        <taxon>Viruses</taxon>
        <taxon>Pithoviruses</taxon>
        <taxon>Orthopithovirinae</taxon>
        <taxon>Alphapithovirus</taxon>
        <taxon>Alphapithovirus sibericum</taxon>
    </lineage>
</organism>
<dbReference type="Proteomes" id="UP000202176">
    <property type="component" value="Segment"/>
</dbReference>
<accession>W5S6J5</accession>
<gene>
    <name evidence="1" type="ORF">pv_391</name>
</gene>
<protein>
    <submittedName>
        <fullName evidence="1">Uncharacterized protein</fullName>
    </submittedName>
</protein>
<dbReference type="GeneID" id="18266418"/>
<evidence type="ECO:0000313" key="1">
    <source>
        <dbReference type="EMBL" id="AHH01957.1"/>
    </source>
</evidence>
<dbReference type="KEGG" id="vg:18266418"/>
<proteinExistence type="predicted"/>